<protein>
    <submittedName>
        <fullName evidence="10">ABC transporter permease</fullName>
    </submittedName>
</protein>
<gene>
    <name evidence="10" type="ORF">GWO12_13390</name>
</gene>
<evidence type="ECO:0000256" key="6">
    <source>
        <dbReference type="ARBA" id="ARBA00038076"/>
    </source>
</evidence>
<keyword evidence="2" id="KW-1003">Cell membrane</keyword>
<feature type="domain" description="MacB-like periplasmic core" evidence="9">
    <location>
        <begin position="503"/>
        <end position="733"/>
    </location>
</feature>
<feature type="transmembrane region" description="Helical" evidence="7">
    <location>
        <begin position="358"/>
        <end position="381"/>
    </location>
</feature>
<name>A0AAE5CCK5_9BACT</name>
<feature type="transmembrane region" description="Helical" evidence="7">
    <location>
        <begin position="767"/>
        <end position="793"/>
    </location>
</feature>
<feature type="transmembrane region" description="Helical" evidence="7">
    <location>
        <begin position="857"/>
        <end position="877"/>
    </location>
</feature>
<feature type="transmembrane region" description="Helical" evidence="7">
    <location>
        <begin position="454"/>
        <end position="475"/>
    </location>
</feature>
<evidence type="ECO:0000256" key="7">
    <source>
        <dbReference type="SAM" id="Phobius"/>
    </source>
</evidence>
<feature type="transmembrane region" description="Helical" evidence="7">
    <location>
        <begin position="408"/>
        <end position="434"/>
    </location>
</feature>
<evidence type="ECO:0000256" key="3">
    <source>
        <dbReference type="ARBA" id="ARBA00022692"/>
    </source>
</evidence>
<comment type="similarity">
    <text evidence="6">Belongs to the ABC-4 integral membrane protein family.</text>
</comment>
<evidence type="ECO:0000313" key="10">
    <source>
        <dbReference type="EMBL" id="NIR76083.1"/>
    </source>
</evidence>
<sequence>MEMKRILRLSFGKVGVTRDVDAEIRFHLEMRAEEFEREGLPPAEAMQAARAAFGDVDEIASECRQIRRRRALVLRAADALRDLGQDLRFAVRSLRKSPGYTAAVLISLALGIGANTATFSLVNGVLIRPLPYEDGDRLVHLDQITGDSTPISAGFSPPEIEDYRRLDDSFQGMVEYHSMSFTLLGLERPKRVSTGVVSDNYFDLFGIEPLLGRTFLLGEDEIGADPVLVLSHDFWQREFDGNPGVVGRELEMNDRTHTVVGVLPPVPQYPVENDVYMPVSSCPFRTDVDWAEDRDQRGIDLFARLEESTSLETAREDLSKSTARIQQSHPDLYEVSGLVRSEAVPLRERLVSGARTRLLVLIGITGFLLLIVCANVANLGLARLAGRGREMAIRTALGAWRGRLFRQLLAEGTTLAISGGALAVLLAWATLGLLVSFVARFTTRAAEIRIDSTVLLFTLGVSLATALVLGLLPALPDRARPMDRLRDGGVASQRGGLRTRSTLVVGQLAVSIVLLVGAGLLIRSFVRLQQVDPGFRAENVLAARISLDWSNYREDARVGAFADSLLRRVEALPGVTAAGVGNKVPLSGQGPTRFPLQVEAWPEAVSFNSLPRVDFQAVSRGYLQTIGVPLVHGRLFNRQRPDEEPEEAVVSQTLAERHFGDQEAIGRQICWDWENAVCVHWLDIVGIAGDVRHYGLDSEAPEVVYLPFETTGWRDFRLVARNRWDPTQLADTIHALVHAIDPTQAVVDVRTLASARRESMAAPRITMLLMGVFAVIALVITATGIAGVIAYAVGQRTHELGIRIALGARRETILWLVLRRALILIAIGLGIGVPAALVLSRFLSDMLFQTPPQDPLTLIFVAGLAVVVALAACYVPARRITAIDPMMTLRTE</sequence>
<keyword evidence="4 7" id="KW-1133">Transmembrane helix</keyword>
<reference evidence="10 11" key="1">
    <citation type="submission" date="2020-01" db="EMBL/GenBank/DDBJ databases">
        <title>Genomes assembled from Gulf of Kutch pelagic sediment metagenomes.</title>
        <authorList>
            <person name="Chandrashekar M."/>
            <person name="Mahajan M.S."/>
            <person name="Dave K.J."/>
            <person name="Vatsa P."/>
            <person name="Nathani N.M."/>
        </authorList>
    </citation>
    <scope>NUCLEOTIDE SEQUENCE [LARGE SCALE GENOMIC DNA]</scope>
    <source>
        <strain evidence="10">KS3-K002</strain>
    </source>
</reference>
<dbReference type="PANTHER" id="PTHR30572:SF4">
    <property type="entry name" value="ABC TRANSPORTER PERMEASE YTRF"/>
    <property type="match status" value="1"/>
</dbReference>
<dbReference type="GO" id="GO:0022857">
    <property type="term" value="F:transmembrane transporter activity"/>
    <property type="evidence" value="ECO:0007669"/>
    <property type="project" value="TreeGrafter"/>
</dbReference>
<dbReference type="Proteomes" id="UP000702544">
    <property type="component" value="Unassembled WGS sequence"/>
</dbReference>
<dbReference type="GO" id="GO:0005886">
    <property type="term" value="C:plasma membrane"/>
    <property type="evidence" value="ECO:0007669"/>
    <property type="project" value="UniProtKB-SubCell"/>
</dbReference>
<feature type="domain" description="MacB-like periplasmic core" evidence="9">
    <location>
        <begin position="101"/>
        <end position="319"/>
    </location>
</feature>
<dbReference type="AlphaFoldDB" id="A0AAE5CCK5"/>
<evidence type="ECO:0000256" key="1">
    <source>
        <dbReference type="ARBA" id="ARBA00004651"/>
    </source>
</evidence>
<comment type="caution">
    <text evidence="10">The sequence shown here is derived from an EMBL/GenBank/DDBJ whole genome shotgun (WGS) entry which is preliminary data.</text>
</comment>
<evidence type="ECO:0000259" key="9">
    <source>
        <dbReference type="Pfam" id="PF12704"/>
    </source>
</evidence>
<dbReference type="InterPro" id="IPR003838">
    <property type="entry name" value="ABC3_permease_C"/>
</dbReference>
<feature type="transmembrane region" description="Helical" evidence="7">
    <location>
        <begin position="503"/>
        <end position="526"/>
    </location>
</feature>
<evidence type="ECO:0000256" key="4">
    <source>
        <dbReference type="ARBA" id="ARBA00022989"/>
    </source>
</evidence>
<dbReference type="Pfam" id="PF02687">
    <property type="entry name" value="FtsX"/>
    <property type="match status" value="2"/>
</dbReference>
<evidence type="ECO:0000256" key="2">
    <source>
        <dbReference type="ARBA" id="ARBA00022475"/>
    </source>
</evidence>
<accession>A0AAE5CCK5</accession>
<dbReference type="NCBIfam" id="TIGR03434">
    <property type="entry name" value="ADOP"/>
    <property type="match status" value="1"/>
</dbReference>
<feature type="transmembrane region" description="Helical" evidence="7">
    <location>
        <begin position="813"/>
        <end position="837"/>
    </location>
</feature>
<dbReference type="InterPro" id="IPR050250">
    <property type="entry name" value="Macrolide_Exporter_MacB"/>
</dbReference>
<comment type="subcellular location">
    <subcellularLocation>
        <location evidence="1">Cell membrane</location>
        <topology evidence="1">Multi-pass membrane protein</topology>
    </subcellularLocation>
</comment>
<organism evidence="10 11">
    <name type="scientific">Candidatus Kutchimonas denitrificans</name>
    <dbReference type="NCBI Taxonomy" id="3056748"/>
    <lineage>
        <taxon>Bacteria</taxon>
        <taxon>Pseudomonadati</taxon>
        <taxon>Gemmatimonadota</taxon>
        <taxon>Gemmatimonadia</taxon>
        <taxon>Candidatus Palauibacterales</taxon>
        <taxon>Candidatus Palauibacteraceae</taxon>
        <taxon>Candidatus Kutchimonas</taxon>
    </lineage>
</organism>
<proteinExistence type="inferred from homology"/>
<keyword evidence="5 7" id="KW-0472">Membrane</keyword>
<feature type="domain" description="ABC3 transporter permease C-terminal" evidence="8">
    <location>
        <begin position="772"/>
        <end position="885"/>
    </location>
</feature>
<evidence type="ECO:0000259" key="8">
    <source>
        <dbReference type="Pfam" id="PF02687"/>
    </source>
</evidence>
<feature type="domain" description="ABC3 transporter permease C-terminal" evidence="8">
    <location>
        <begin position="364"/>
        <end position="474"/>
    </location>
</feature>
<dbReference type="InterPro" id="IPR025857">
    <property type="entry name" value="MacB_PCD"/>
</dbReference>
<dbReference type="EMBL" id="JAACAK010000113">
    <property type="protein sequence ID" value="NIR76083.1"/>
    <property type="molecule type" value="Genomic_DNA"/>
</dbReference>
<evidence type="ECO:0000313" key="11">
    <source>
        <dbReference type="Proteomes" id="UP000702544"/>
    </source>
</evidence>
<dbReference type="InterPro" id="IPR017800">
    <property type="entry name" value="ADOP"/>
</dbReference>
<keyword evidence="3 7" id="KW-0812">Transmembrane</keyword>
<dbReference type="NCBIfam" id="NF038403">
    <property type="entry name" value="perm_prefix_1"/>
    <property type="match status" value="1"/>
</dbReference>
<evidence type="ECO:0000256" key="5">
    <source>
        <dbReference type="ARBA" id="ARBA00023136"/>
    </source>
</evidence>
<dbReference type="Pfam" id="PF12704">
    <property type="entry name" value="MacB_PCD"/>
    <property type="match status" value="2"/>
</dbReference>
<dbReference type="InterPro" id="IPR047928">
    <property type="entry name" value="Perm_prefix_1"/>
</dbReference>
<dbReference type="PANTHER" id="PTHR30572">
    <property type="entry name" value="MEMBRANE COMPONENT OF TRANSPORTER-RELATED"/>
    <property type="match status" value="1"/>
</dbReference>